<evidence type="ECO:0000256" key="1">
    <source>
        <dbReference type="ARBA" id="ARBA00005104"/>
    </source>
</evidence>
<dbReference type="SUPFAM" id="SSF53597">
    <property type="entry name" value="Dihydrofolate reductase-like"/>
    <property type="match status" value="1"/>
</dbReference>
<dbReference type="Gene3D" id="3.40.430.10">
    <property type="entry name" value="Dihydrofolate Reductase, subunit A"/>
    <property type="match status" value="1"/>
</dbReference>
<dbReference type="GO" id="GO:0009231">
    <property type="term" value="P:riboflavin biosynthetic process"/>
    <property type="evidence" value="ECO:0007669"/>
    <property type="project" value="InterPro"/>
</dbReference>
<dbReference type="EMBL" id="QFFI01000006">
    <property type="protein sequence ID" value="PWG64400.1"/>
    <property type="molecule type" value="Genomic_DNA"/>
</dbReference>
<proteinExistence type="predicted"/>
<dbReference type="Pfam" id="PF01872">
    <property type="entry name" value="RibD_C"/>
    <property type="match status" value="1"/>
</dbReference>
<dbReference type="Proteomes" id="UP000245474">
    <property type="component" value="Unassembled WGS sequence"/>
</dbReference>
<dbReference type="InterPro" id="IPR050765">
    <property type="entry name" value="Riboflavin_Biosynth_HTPR"/>
</dbReference>
<dbReference type="InterPro" id="IPR002734">
    <property type="entry name" value="RibDG_C"/>
</dbReference>
<evidence type="ECO:0000313" key="5">
    <source>
        <dbReference type="EMBL" id="PWG64400.1"/>
    </source>
</evidence>
<dbReference type="InterPro" id="IPR024072">
    <property type="entry name" value="DHFR-like_dom_sf"/>
</dbReference>
<organism evidence="5 6">
    <name type="scientific">Sediminicurvatus halobius</name>
    <dbReference type="NCBI Taxonomy" id="2182432"/>
    <lineage>
        <taxon>Bacteria</taxon>
        <taxon>Pseudomonadati</taxon>
        <taxon>Pseudomonadota</taxon>
        <taxon>Gammaproteobacteria</taxon>
        <taxon>Chromatiales</taxon>
        <taxon>Ectothiorhodospiraceae</taxon>
        <taxon>Sediminicurvatus</taxon>
    </lineage>
</organism>
<feature type="domain" description="Bacterial bifunctional deaminase-reductase C-terminal" evidence="4">
    <location>
        <begin position="50"/>
        <end position="219"/>
    </location>
</feature>
<sequence length="266" mass="27654">MREARHGEALLAVTGDGSWRCEPDPDAAAATLLDLYLPVCAPPGQRFALAQLGQSLDGRIATPSGHSHYVTGEADRRHLHRLRALVDAVVVGPGTVAADDPRLTVRSVPGPNPVRVVLDPRGALPESSSVYRDRAAATLRIAPPGVAALPGVEQLALDSPGPAEILAALAGRGLHRVLVEGGGRTVSAFLAAGVLDRLHVTVAPVLIGSGRPALSLPEIATMQEALRPPTRRFPLGEDLLFDLALANGASGTGHPAGSRSVPPRRR</sequence>
<keyword evidence="3" id="KW-0560">Oxidoreductase</keyword>
<name>A0A2U2N5I4_9GAMM</name>
<dbReference type="RefSeq" id="WP_109677195.1">
    <property type="nucleotide sequence ID" value="NZ_CP086615.1"/>
</dbReference>
<gene>
    <name evidence="5" type="ORF">DEM34_05225</name>
</gene>
<keyword evidence="2" id="KW-0521">NADP</keyword>
<evidence type="ECO:0000259" key="4">
    <source>
        <dbReference type="Pfam" id="PF01872"/>
    </source>
</evidence>
<dbReference type="OrthoDB" id="2313602at2"/>
<dbReference type="PANTHER" id="PTHR38011:SF7">
    <property type="entry name" value="2,5-DIAMINO-6-RIBOSYLAMINO-4(3H)-PYRIMIDINONE 5'-PHOSPHATE REDUCTASE"/>
    <property type="match status" value="1"/>
</dbReference>
<evidence type="ECO:0000256" key="2">
    <source>
        <dbReference type="ARBA" id="ARBA00022857"/>
    </source>
</evidence>
<dbReference type="GO" id="GO:0008703">
    <property type="term" value="F:5-amino-6-(5-phosphoribosylamino)uracil reductase activity"/>
    <property type="evidence" value="ECO:0007669"/>
    <property type="project" value="InterPro"/>
</dbReference>
<reference evidence="5 6" key="1">
    <citation type="submission" date="2018-05" db="EMBL/GenBank/DDBJ databases">
        <title>Spiribacter halobius sp. nov., a moderately halophilic bacterium isolated from marine solar saltern.</title>
        <authorList>
            <person name="Zheng W.-S."/>
            <person name="Lu D.-C."/>
            <person name="Du Z.-J."/>
        </authorList>
    </citation>
    <scope>NUCLEOTIDE SEQUENCE [LARGE SCALE GENOMIC DNA]</scope>
    <source>
        <strain evidence="5 6">E85</strain>
    </source>
</reference>
<dbReference type="AlphaFoldDB" id="A0A2U2N5I4"/>
<accession>A0A2U2N5I4</accession>
<dbReference type="PANTHER" id="PTHR38011">
    <property type="entry name" value="DIHYDROFOLATE REDUCTASE FAMILY PROTEIN (AFU_ORTHOLOGUE AFUA_8G06820)"/>
    <property type="match status" value="1"/>
</dbReference>
<protein>
    <recommendedName>
        <fullName evidence="4">Bacterial bifunctional deaminase-reductase C-terminal domain-containing protein</fullName>
    </recommendedName>
</protein>
<evidence type="ECO:0000313" key="6">
    <source>
        <dbReference type="Proteomes" id="UP000245474"/>
    </source>
</evidence>
<comment type="caution">
    <text evidence="5">The sequence shown here is derived from an EMBL/GenBank/DDBJ whole genome shotgun (WGS) entry which is preliminary data.</text>
</comment>
<keyword evidence="6" id="KW-1185">Reference proteome</keyword>
<evidence type="ECO:0000256" key="3">
    <source>
        <dbReference type="ARBA" id="ARBA00023002"/>
    </source>
</evidence>
<comment type="pathway">
    <text evidence="1">Cofactor biosynthesis; riboflavin biosynthesis.</text>
</comment>